<feature type="compositionally biased region" description="Basic and acidic residues" evidence="2">
    <location>
        <begin position="147"/>
        <end position="160"/>
    </location>
</feature>
<feature type="region of interest" description="Disordered" evidence="2">
    <location>
        <begin position="499"/>
        <end position="555"/>
    </location>
</feature>
<dbReference type="InterPro" id="IPR026894">
    <property type="entry name" value="DnaJ_X"/>
</dbReference>
<dbReference type="EMBL" id="AWTV01000007">
    <property type="protein sequence ID" value="KIH91053.1"/>
    <property type="molecule type" value="Genomic_DNA"/>
</dbReference>
<comment type="caution">
    <text evidence="4">The sequence shown here is derived from an EMBL/GenBank/DDBJ whole genome shotgun (WGS) entry which is preliminary data.</text>
</comment>
<evidence type="ECO:0000259" key="3">
    <source>
        <dbReference type="PROSITE" id="PS50076"/>
    </source>
</evidence>
<sequence length="555" mass="60180">MVVDTAYYDLLGVAPTATELEIKKAYRKQAIVHHPDKNPNDPSAHEKFQAIGEAYQVLQDADLRKAYDKYGKDASKPSEGFVDPGEFFTTIFGGDAFVDWIGEISLMKDLTATMDITVSEEDEAAAAAAQNEGSDGAAADEFPGTEEAVKESMKTAKAEEAAAEGEAYGADGGHVKPPPPPYVAEEDHHGKGEPVSPKPTAGAGTGAAKAAATPSPLASGSNTPSRHAIPIRPALMDRPSDEAGVSAAAAGASGDAVEDGSGKKKKGKSGLSKEQREQLAAYEKERARVREERVETLVRKLQDRVSVWTETDRGADVTRAFQEKIRLEVEELKMESFGLDILHAIGQTYVSKATGLLRSQKLFGISGFFSRMRDKGTLVKDTWNTISSAIEAQQTMEEMARMEERGGEDWTDEKRGEYERRVTGKILTAAWRGSKFEIQSVLRDVCDALLHDKKVPLQKRLQRAEALVLIGDVCNRAQRTPEEEGDYMAFEQLVAEAAMKKDKESKKKNKDKESKRGWARGSGNKESGEPSEGNDAAFRAAAAEAAAEAPNVPRS</sequence>
<feature type="compositionally biased region" description="Polar residues" evidence="2">
    <location>
        <begin position="216"/>
        <end position="225"/>
    </location>
</feature>
<evidence type="ECO:0000256" key="1">
    <source>
        <dbReference type="ARBA" id="ARBA00023186"/>
    </source>
</evidence>
<dbReference type="InterPro" id="IPR001623">
    <property type="entry name" value="DnaJ_domain"/>
</dbReference>
<keyword evidence="5" id="KW-1185">Reference proteome</keyword>
<dbReference type="GO" id="GO:0016558">
    <property type="term" value="P:protein import into peroxisome matrix"/>
    <property type="evidence" value="ECO:0007669"/>
    <property type="project" value="TreeGrafter"/>
</dbReference>
<dbReference type="PROSITE" id="PS50076">
    <property type="entry name" value="DNAJ_2"/>
    <property type="match status" value="1"/>
</dbReference>
<dbReference type="VEuPathDB" id="FungiDB:SPBR_01591"/>
<dbReference type="FunFam" id="1.10.287.110:FF:000028">
    <property type="entry name" value="DnaJ domain protein"/>
    <property type="match status" value="1"/>
</dbReference>
<dbReference type="GeneID" id="63674822"/>
<feature type="region of interest" description="Disordered" evidence="2">
    <location>
        <begin position="123"/>
        <end position="279"/>
    </location>
</feature>
<evidence type="ECO:0000313" key="5">
    <source>
        <dbReference type="Proteomes" id="UP000031575"/>
    </source>
</evidence>
<feature type="domain" description="J" evidence="3">
    <location>
        <begin position="6"/>
        <end position="71"/>
    </location>
</feature>
<organism evidence="4 5">
    <name type="scientific">Sporothrix brasiliensis 5110</name>
    <dbReference type="NCBI Taxonomy" id="1398154"/>
    <lineage>
        <taxon>Eukaryota</taxon>
        <taxon>Fungi</taxon>
        <taxon>Dikarya</taxon>
        <taxon>Ascomycota</taxon>
        <taxon>Pezizomycotina</taxon>
        <taxon>Sordariomycetes</taxon>
        <taxon>Sordariomycetidae</taxon>
        <taxon>Ophiostomatales</taxon>
        <taxon>Ophiostomataceae</taxon>
        <taxon>Sporothrix</taxon>
    </lineage>
</organism>
<dbReference type="Gene3D" id="1.10.287.110">
    <property type="entry name" value="DnaJ domain"/>
    <property type="match status" value="1"/>
</dbReference>
<dbReference type="Pfam" id="PF14308">
    <property type="entry name" value="DnaJ-X"/>
    <property type="match status" value="1"/>
</dbReference>
<proteinExistence type="predicted"/>
<feature type="compositionally biased region" description="Low complexity" evidence="2">
    <location>
        <begin position="242"/>
        <end position="255"/>
    </location>
</feature>
<gene>
    <name evidence="4" type="ORF">SPBR_01591</name>
</gene>
<reference evidence="4 5" key="1">
    <citation type="journal article" date="2014" name="BMC Genomics">
        <title>Comparative genomics of the major fungal agents of human and animal Sporotrichosis: Sporothrix schenckii and Sporothrix brasiliensis.</title>
        <authorList>
            <person name="Teixeira M.M."/>
            <person name="de Almeida L.G."/>
            <person name="Kubitschek-Barreira P."/>
            <person name="Alves F.L."/>
            <person name="Kioshima E.S."/>
            <person name="Abadio A.K."/>
            <person name="Fernandes L."/>
            <person name="Derengowski L.S."/>
            <person name="Ferreira K.S."/>
            <person name="Souza R.C."/>
            <person name="Ruiz J.C."/>
            <person name="de Andrade N.C."/>
            <person name="Paes H.C."/>
            <person name="Nicola A.M."/>
            <person name="Albuquerque P."/>
            <person name="Gerber A.L."/>
            <person name="Martins V.P."/>
            <person name="Peconick L.D."/>
            <person name="Neto A.V."/>
            <person name="Chaucanez C.B."/>
            <person name="Silva P.A."/>
            <person name="Cunha O.L."/>
            <person name="de Oliveira F.F."/>
            <person name="dos Santos T.C."/>
            <person name="Barros A.L."/>
            <person name="Soares M.A."/>
            <person name="de Oliveira L.M."/>
            <person name="Marini M.M."/>
            <person name="Villalobos-Duno H."/>
            <person name="Cunha M.M."/>
            <person name="de Hoog S."/>
            <person name="da Silveira J.F."/>
            <person name="Henrissat B."/>
            <person name="Nino-Vega G.A."/>
            <person name="Cisalpino P.S."/>
            <person name="Mora-Montes H.M."/>
            <person name="Almeida S.R."/>
            <person name="Stajich J.E."/>
            <person name="Lopes-Bezerra L.M."/>
            <person name="Vasconcelos A.T."/>
            <person name="Felipe M.S."/>
        </authorList>
    </citation>
    <scope>NUCLEOTIDE SEQUENCE [LARGE SCALE GENOMIC DNA]</scope>
    <source>
        <strain evidence="4 5">5110</strain>
    </source>
</reference>
<feature type="compositionally biased region" description="Low complexity" evidence="2">
    <location>
        <begin position="125"/>
        <end position="139"/>
    </location>
</feature>
<dbReference type="Pfam" id="PF00226">
    <property type="entry name" value="DnaJ"/>
    <property type="match status" value="1"/>
</dbReference>
<keyword evidence="1" id="KW-0143">Chaperone</keyword>
<dbReference type="Proteomes" id="UP000031575">
    <property type="component" value="Unassembled WGS sequence"/>
</dbReference>
<name>A0A0C2FIU2_9PEZI</name>
<feature type="compositionally biased region" description="Low complexity" evidence="2">
    <location>
        <begin position="536"/>
        <end position="549"/>
    </location>
</feature>
<evidence type="ECO:0000256" key="2">
    <source>
        <dbReference type="SAM" id="MobiDB-lite"/>
    </source>
</evidence>
<dbReference type="SMART" id="SM00271">
    <property type="entry name" value="DnaJ"/>
    <property type="match status" value="1"/>
</dbReference>
<dbReference type="InterPro" id="IPR036869">
    <property type="entry name" value="J_dom_sf"/>
</dbReference>
<dbReference type="InterPro" id="IPR052814">
    <property type="entry name" value="Peroxisomal_DnaJ"/>
</dbReference>
<dbReference type="HOGENOM" id="CLU_025145_3_1_1"/>
<dbReference type="InterPro" id="IPR018253">
    <property type="entry name" value="DnaJ_domain_CS"/>
</dbReference>
<dbReference type="AlphaFoldDB" id="A0A0C2FIU2"/>
<dbReference type="OrthoDB" id="552049at2759"/>
<dbReference type="PANTHER" id="PTHR45006">
    <property type="entry name" value="DNAJ-LIKE PROTEIN 1"/>
    <property type="match status" value="1"/>
</dbReference>
<accession>A0A0C2FIU2</accession>
<dbReference type="SUPFAM" id="SSF46565">
    <property type="entry name" value="Chaperone J-domain"/>
    <property type="match status" value="1"/>
</dbReference>
<protein>
    <recommendedName>
        <fullName evidence="3">J domain-containing protein</fullName>
    </recommendedName>
</protein>
<dbReference type="PROSITE" id="PS00636">
    <property type="entry name" value="DNAJ_1"/>
    <property type="match status" value="1"/>
</dbReference>
<dbReference type="RefSeq" id="XP_040619063.1">
    <property type="nucleotide sequence ID" value="XM_040759901.1"/>
</dbReference>
<evidence type="ECO:0000313" key="4">
    <source>
        <dbReference type="EMBL" id="KIH91053.1"/>
    </source>
</evidence>
<dbReference type="GO" id="GO:0005829">
    <property type="term" value="C:cytosol"/>
    <property type="evidence" value="ECO:0007669"/>
    <property type="project" value="UniProtKB-ARBA"/>
</dbReference>
<dbReference type="CDD" id="cd06257">
    <property type="entry name" value="DnaJ"/>
    <property type="match status" value="1"/>
</dbReference>
<dbReference type="PRINTS" id="PR00625">
    <property type="entry name" value="JDOMAIN"/>
</dbReference>
<feature type="compositionally biased region" description="Basic and acidic residues" evidence="2">
    <location>
        <begin position="499"/>
        <end position="516"/>
    </location>
</feature>
<feature type="compositionally biased region" description="Low complexity" evidence="2">
    <location>
        <begin position="198"/>
        <end position="214"/>
    </location>
</feature>
<dbReference type="PANTHER" id="PTHR45006:SF1">
    <property type="entry name" value="DNAJ-LIKE PROTEIN 1"/>
    <property type="match status" value="1"/>
</dbReference>